<accession>X1CWF6</accession>
<gene>
    <name evidence="1" type="ORF">S01H4_47207</name>
</gene>
<evidence type="ECO:0000313" key="1">
    <source>
        <dbReference type="EMBL" id="GAG97297.1"/>
    </source>
</evidence>
<comment type="caution">
    <text evidence="1">The sequence shown here is derived from an EMBL/GenBank/DDBJ whole genome shotgun (WGS) entry which is preliminary data.</text>
</comment>
<name>X1CWF6_9ZZZZ</name>
<organism evidence="1">
    <name type="scientific">marine sediment metagenome</name>
    <dbReference type="NCBI Taxonomy" id="412755"/>
    <lineage>
        <taxon>unclassified sequences</taxon>
        <taxon>metagenomes</taxon>
        <taxon>ecological metagenomes</taxon>
    </lineage>
</organism>
<sequence length="39" mass="4178">GPKVLTNADICQVAGDIVHHHAECPEVSNIMIFQFGAQS</sequence>
<dbReference type="EMBL" id="BART01026471">
    <property type="protein sequence ID" value="GAG97297.1"/>
    <property type="molecule type" value="Genomic_DNA"/>
</dbReference>
<dbReference type="AlphaFoldDB" id="X1CWF6"/>
<protein>
    <submittedName>
        <fullName evidence="1">Uncharacterized protein</fullName>
    </submittedName>
</protein>
<feature type="non-terminal residue" evidence="1">
    <location>
        <position position="1"/>
    </location>
</feature>
<proteinExistence type="predicted"/>
<reference evidence="1" key="1">
    <citation type="journal article" date="2014" name="Front. Microbiol.">
        <title>High frequency of phylogenetically diverse reductive dehalogenase-homologous genes in deep subseafloor sedimentary metagenomes.</title>
        <authorList>
            <person name="Kawai M."/>
            <person name="Futagami T."/>
            <person name="Toyoda A."/>
            <person name="Takaki Y."/>
            <person name="Nishi S."/>
            <person name="Hori S."/>
            <person name="Arai W."/>
            <person name="Tsubouchi T."/>
            <person name="Morono Y."/>
            <person name="Uchiyama I."/>
            <person name="Ito T."/>
            <person name="Fujiyama A."/>
            <person name="Inagaki F."/>
            <person name="Takami H."/>
        </authorList>
    </citation>
    <scope>NUCLEOTIDE SEQUENCE</scope>
    <source>
        <strain evidence="1">Expedition CK06-06</strain>
    </source>
</reference>